<sequence>MIGNDRESQVATLIAVYLFIKYRKSCSWEQFIMQAFNYIKLGILLVLALTSPRAAAFYTVYIIIIWVIAKNPLYKGPNSGIIKIQTLEQFYALIGDPNFQENHTINQKGGQKKHQSSNSKDLSKLIHTLVIFSAGYSETCFYTFPLWSKMALRYSTPKLRVLDVDVNRFDSLCRLLKVNTGLQGHLPTLIMFEDGKEVLRFPFAVDDKQASEKTVNYKEKEIAQYFDLDKRHLATRETFGVEKKKAAT</sequence>
<accession>A0A8J8NK54</accession>
<organism evidence="1 2">
    <name type="scientific">Halteria grandinella</name>
    <dbReference type="NCBI Taxonomy" id="5974"/>
    <lineage>
        <taxon>Eukaryota</taxon>
        <taxon>Sar</taxon>
        <taxon>Alveolata</taxon>
        <taxon>Ciliophora</taxon>
        <taxon>Intramacronucleata</taxon>
        <taxon>Spirotrichea</taxon>
        <taxon>Stichotrichia</taxon>
        <taxon>Sporadotrichida</taxon>
        <taxon>Halteriidae</taxon>
        <taxon>Halteria</taxon>
    </lineage>
</organism>
<name>A0A8J8NK54_HALGN</name>
<comment type="caution">
    <text evidence="1">The sequence shown here is derived from an EMBL/GenBank/DDBJ whole genome shotgun (WGS) entry which is preliminary data.</text>
</comment>
<evidence type="ECO:0008006" key="3">
    <source>
        <dbReference type="Google" id="ProtNLM"/>
    </source>
</evidence>
<dbReference type="Proteomes" id="UP000785679">
    <property type="component" value="Unassembled WGS sequence"/>
</dbReference>
<gene>
    <name evidence="1" type="ORF">FGO68_gene17288</name>
</gene>
<proteinExistence type="predicted"/>
<dbReference type="OrthoDB" id="311767at2759"/>
<dbReference type="Gene3D" id="3.40.30.10">
    <property type="entry name" value="Glutaredoxin"/>
    <property type="match status" value="1"/>
</dbReference>
<dbReference type="AlphaFoldDB" id="A0A8J8NK54"/>
<dbReference type="EMBL" id="RRYP01012601">
    <property type="protein sequence ID" value="TNV77002.1"/>
    <property type="molecule type" value="Genomic_DNA"/>
</dbReference>
<protein>
    <recommendedName>
        <fullName evidence="3">Thioredoxin domain-containing protein</fullName>
    </recommendedName>
</protein>
<dbReference type="SUPFAM" id="SSF52833">
    <property type="entry name" value="Thioredoxin-like"/>
    <property type="match status" value="1"/>
</dbReference>
<dbReference type="InterPro" id="IPR036249">
    <property type="entry name" value="Thioredoxin-like_sf"/>
</dbReference>
<evidence type="ECO:0000313" key="2">
    <source>
        <dbReference type="Proteomes" id="UP000785679"/>
    </source>
</evidence>
<evidence type="ECO:0000313" key="1">
    <source>
        <dbReference type="EMBL" id="TNV77002.1"/>
    </source>
</evidence>
<reference evidence="1" key="1">
    <citation type="submission" date="2019-06" db="EMBL/GenBank/DDBJ databases">
        <authorList>
            <person name="Zheng W."/>
        </authorList>
    </citation>
    <scope>NUCLEOTIDE SEQUENCE</scope>
    <source>
        <strain evidence="1">QDHG01</strain>
    </source>
</reference>
<keyword evidence="2" id="KW-1185">Reference proteome</keyword>